<reference evidence="8 9" key="1">
    <citation type="submission" date="2018-04" db="EMBL/GenBank/DDBJ databases">
        <title>Sphingobacterium sp. M46 Genome.</title>
        <authorList>
            <person name="Cheng J."/>
            <person name="Li Y."/>
        </authorList>
    </citation>
    <scope>NUCLEOTIDE SEQUENCE [LARGE SCALE GENOMIC DNA]</scope>
    <source>
        <strain evidence="8 9">M46</strain>
    </source>
</reference>
<keyword evidence="3" id="KW-0732">Signal</keyword>
<dbReference type="SUPFAM" id="SSF48452">
    <property type="entry name" value="TPR-like"/>
    <property type="match status" value="1"/>
</dbReference>
<dbReference type="RefSeq" id="WP_108632117.1">
    <property type="nucleotide sequence ID" value="NZ_QCXX01000001.1"/>
</dbReference>
<name>A0A363NYJ9_9SPHI</name>
<dbReference type="OrthoDB" id="608091at2"/>
<keyword evidence="9" id="KW-1185">Reference proteome</keyword>
<dbReference type="AlphaFoldDB" id="A0A363NYJ9"/>
<dbReference type="Proteomes" id="UP000250831">
    <property type="component" value="Unassembled WGS sequence"/>
</dbReference>
<evidence type="ECO:0000259" key="7">
    <source>
        <dbReference type="Pfam" id="PF14322"/>
    </source>
</evidence>
<dbReference type="EMBL" id="QCXX01000001">
    <property type="protein sequence ID" value="PUV25810.1"/>
    <property type="molecule type" value="Genomic_DNA"/>
</dbReference>
<evidence type="ECO:0000256" key="1">
    <source>
        <dbReference type="ARBA" id="ARBA00004442"/>
    </source>
</evidence>
<dbReference type="Pfam" id="PF07980">
    <property type="entry name" value="SusD_RagB"/>
    <property type="match status" value="1"/>
</dbReference>
<organism evidence="8 9">
    <name type="scientific">Sphingobacterium athyrii</name>
    <dbReference type="NCBI Taxonomy" id="2152717"/>
    <lineage>
        <taxon>Bacteria</taxon>
        <taxon>Pseudomonadati</taxon>
        <taxon>Bacteroidota</taxon>
        <taxon>Sphingobacteriia</taxon>
        <taxon>Sphingobacteriales</taxon>
        <taxon>Sphingobacteriaceae</taxon>
        <taxon>Sphingobacterium</taxon>
    </lineage>
</organism>
<accession>A0A363NYJ9</accession>
<dbReference type="InterPro" id="IPR012944">
    <property type="entry name" value="SusD_RagB_dom"/>
</dbReference>
<proteinExistence type="inferred from homology"/>
<dbReference type="Pfam" id="PF14322">
    <property type="entry name" value="SusD-like_3"/>
    <property type="match status" value="1"/>
</dbReference>
<keyword evidence="5" id="KW-0998">Cell outer membrane</keyword>
<dbReference type="Gene3D" id="1.25.40.390">
    <property type="match status" value="1"/>
</dbReference>
<evidence type="ECO:0000256" key="2">
    <source>
        <dbReference type="ARBA" id="ARBA00006275"/>
    </source>
</evidence>
<evidence type="ECO:0000259" key="6">
    <source>
        <dbReference type="Pfam" id="PF07980"/>
    </source>
</evidence>
<comment type="similarity">
    <text evidence="2">Belongs to the SusD family.</text>
</comment>
<comment type="subcellular location">
    <subcellularLocation>
        <location evidence="1">Cell outer membrane</location>
    </subcellularLocation>
</comment>
<dbReference type="InterPro" id="IPR011990">
    <property type="entry name" value="TPR-like_helical_dom_sf"/>
</dbReference>
<feature type="domain" description="RagB/SusD" evidence="6">
    <location>
        <begin position="323"/>
        <end position="625"/>
    </location>
</feature>
<evidence type="ECO:0000256" key="3">
    <source>
        <dbReference type="ARBA" id="ARBA00022729"/>
    </source>
</evidence>
<evidence type="ECO:0000256" key="5">
    <source>
        <dbReference type="ARBA" id="ARBA00023237"/>
    </source>
</evidence>
<evidence type="ECO:0000313" key="8">
    <source>
        <dbReference type="EMBL" id="PUV25810.1"/>
    </source>
</evidence>
<sequence length="625" mass="71526">MKQITPKYIVSGLLALALCQNMQSCTYLDKKPDNLLTSDMVWETRANAESYLNQIYSYIETPVDDFTTLGASDESSCNIPVVNVRQMAVGNWNPQSMYWQHYWNNAYAAIRQSFVFEENIDKVPEGALSTELKVQYKAEARFLRGWYYWKLLRQYGPAVLLKGTLGLNEDFNKYPRNSFQECVDYINSMMDLAAADLPVVWSASSNYGRPSKGTCLAIKSQVALWAASPLWNGNPRFANFKNKDGKALAPLQNDANKWQLAADAAKAVIDLNAYKLFTNLDEGDSKFDPYLSFRNLFLTNWNNEIIFSTHKADTWHWGHEKRSAPEPGGIAMMNATQNVVDAHLMRNGKTIEDPSSGYREDGFVATDDPADWGKSRDGVNRGYIAGNSNMYVNREARFYVNILYNGKPILPAPTADDRNFFSSDANKDGRGRAEFYYSGKAGLVQNSNSADKTGYLAQKNVSPASNIRQDRAVYRPYIHIRLAEIYLNYAESLNEVNPSHPDILSYLNLVRQRAGLPKLETVYPQVVGNKDEQRKWILRERQIEMAFEGDRYFTLLRRLMMGNPASRAIYRMNIASNDNNQGFFYQDFYKRNLLQNRYWDDKMYLFPILQDDIDKNTALVQNPGW</sequence>
<protein>
    <submittedName>
        <fullName evidence="8">RagB/SusD family nutrient uptake outer membrane protein</fullName>
    </submittedName>
</protein>
<evidence type="ECO:0000313" key="9">
    <source>
        <dbReference type="Proteomes" id="UP000250831"/>
    </source>
</evidence>
<keyword evidence="4" id="KW-0472">Membrane</keyword>
<dbReference type="InterPro" id="IPR033985">
    <property type="entry name" value="SusD-like_N"/>
</dbReference>
<dbReference type="GO" id="GO:0009279">
    <property type="term" value="C:cell outer membrane"/>
    <property type="evidence" value="ECO:0007669"/>
    <property type="project" value="UniProtKB-SubCell"/>
</dbReference>
<feature type="domain" description="SusD-like N-terminal" evidence="7">
    <location>
        <begin position="27"/>
        <end position="224"/>
    </location>
</feature>
<gene>
    <name evidence="8" type="ORF">DCO56_02215</name>
</gene>
<evidence type="ECO:0000256" key="4">
    <source>
        <dbReference type="ARBA" id="ARBA00023136"/>
    </source>
</evidence>
<comment type="caution">
    <text evidence="8">The sequence shown here is derived from an EMBL/GenBank/DDBJ whole genome shotgun (WGS) entry which is preliminary data.</text>
</comment>